<dbReference type="PATRIC" id="fig|65700.7.peg.5804"/>
<comment type="caution">
    <text evidence="1">The sequence shown here is derived from an EMBL/GenBank/DDBJ whole genome shotgun (WGS) entry which is preliminary data.</text>
</comment>
<reference evidence="1 2" key="1">
    <citation type="submission" date="2015-01" db="EMBL/GenBank/DDBJ databases">
        <title>Erwinia tracheiphila.</title>
        <authorList>
            <person name="Shapiro L.R."/>
        </authorList>
    </citation>
    <scope>NUCLEOTIDE SEQUENCE [LARGE SCALE GENOMIC DNA]</scope>
    <source>
        <strain evidence="1 2">BuffGH</strain>
    </source>
</reference>
<dbReference type="Proteomes" id="UP000033924">
    <property type="component" value="Unassembled WGS sequence"/>
</dbReference>
<sequence>MYLCVSGCEHRDNGAERVYLLNDGSSVVEHPGLPTVSRWQFWDNHNHRIFKKSVQSAMKQAAERHKKRWKYV</sequence>
<name>A0A0M2KFF5_9GAMM</name>
<keyword evidence="2" id="KW-1185">Reference proteome</keyword>
<organism evidence="1 2">
    <name type="scientific">Erwinia tracheiphila</name>
    <dbReference type="NCBI Taxonomy" id="65700"/>
    <lineage>
        <taxon>Bacteria</taxon>
        <taxon>Pseudomonadati</taxon>
        <taxon>Pseudomonadota</taxon>
        <taxon>Gammaproteobacteria</taxon>
        <taxon>Enterobacterales</taxon>
        <taxon>Erwiniaceae</taxon>
        <taxon>Erwinia</taxon>
    </lineage>
</organism>
<dbReference type="EMBL" id="JXNU01000003">
    <property type="protein sequence ID" value="KKF37669.1"/>
    <property type="molecule type" value="Genomic_DNA"/>
</dbReference>
<dbReference type="AlphaFoldDB" id="A0A0M2KFF5"/>
<evidence type="ECO:0000313" key="1">
    <source>
        <dbReference type="EMBL" id="KKF37669.1"/>
    </source>
</evidence>
<accession>A0A0M2KFF5</accession>
<proteinExistence type="predicted"/>
<protein>
    <submittedName>
        <fullName evidence="1">Uncharacterized protein</fullName>
    </submittedName>
</protein>
<evidence type="ECO:0000313" key="2">
    <source>
        <dbReference type="Proteomes" id="UP000033924"/>
    </source>
</evidence>
<gene>
    <name evidence="1" type="ORF">SY86_23345</name>
</gene>
<dbReference type="STRING" id="65700.SY86_23345"/>